<keyword evidence="1" id="KW-1133">Transmembrane helix</keyword>
<comment type="caution">
    <text evidence="2">The sequence shown here is derived from an EMBL/GenBank/DDBJ whole genome shotgun (WGS) entry which is preliminary data.</text>
</comment>
<dbReference type="RefSeq" id="WP_164510044.1">
    <property type="nucleotide sequence ID" value="NZ_JBHTOG010000063.1"/>
</dbReference>
<evidence type="ECO:0000313" key="2">
    <source>
        <dbReference type="EMBL" id="MFD1433236.1"/>
    </source>
</evidence>
<dbReference type="Proteomes" id="UP001597192">
    <property type="component" value="Unassembled WGS sequence"/>
</dbReference>
<keyword evidence="1" id="KW-0812">Transmembrane</keyword>
<evidence type="ECO:0000256" key="1">
    <source>
        <dbReference type="SAM" id="Phobius"/>
    </source>
</evidence>
<sequence>MRLTFFEWLIAAFALIAFIALIAIGAYISAIVVALLMVGAILIDRDPRNDLRGKHLI</sequence>
<protein>
    <submittedName>
        <fullName evidence="2">Uncharacterized protein</fullName>
    </submittedName>
</protein>
<reference evidence="3" key="1">
    <citation type="journal article" date="2019" name="Int. J. Syst. Evol. Microbiol.">
        <title>The Global Catalogue of Microorganisms (GCM) 10K type strain sequencing project: providing services to taxonomists for standard genome sequencing and annotation.</title>
        <authorList>
            <consortium name="The Broad Institute Genomics Platform"/>
            <consortium name="The Broad Institute Genome Sequencing Center for Infectious Disease"/>
            <person name="Wu L."/>
            <person name="Ma J."/>
        </authorList>
    </citation>
    <scope>NUCLEOTIDE SEQUENCE [LARGE SCALE GENOMIC DNA]</scope>
    <source>
        <strain evidence="3">CCM 8947</strain>
    </source>
</reference>
<keyword evidence="3" id="KW-1185">Reference proteome</keyword>
<accession>A0ABW4CTV7</accession>
<keyword evidence="1" id="KW-0472">Membrane</keyword>
<organism evidence="2 3">
    <name type="scientific">Lacticaseibacillus yichunensis</name>
    <dbReference type="NCBI Taxonomy" id="2486015"/>
    <lineage>
        <taxon>Bacteria</taxon>
        <taxon>Bacillati</taxon>
        <taxon>Bacillota</taxon>
        <taxon>Bacilli</taxon>
        <taxon>Lactobacillales</taxon>
        <taxon>Lactobacillaceae</taxon>
        <taxon>Lacticaseibacillus</taxon>
    </lineage>
</organism>
<evidence type="ECO:0000313" key="3">
    <source>
        <dbReference type="Proteomes" id="UP001597192"/>
    </source>
</evidence>
<feature type="transmembrane region" description="Helical" evidence="1">
    <location>
        <begin position="12"/>
        <end position="43"/>
    </location>
</feature>
<gene>
    <name evidence="2" type="ORF">ACFQ47_11225</name>
</gene>
<name>A0ABW4CTV7_9LACO</name>
<proteinExistence type="predicted"/>
<dbReference type="EMBL" id="JBHTOG010000063">
    <property type="protein sequence ID" value="MFD1433236.1"/>
    <property type="molecule type" value="Genomic_DNA"/>
</dbReference>